<dbReference type="InterPro" id="IPR021331">
    <property type="entry name" value="Hva1_TUDOR"/>
</dbReference>
<dbReference type="RefSeq" id="XP_043008417.1">
    <property type="nucleotide sequence ID" value="XM_043153133.1"/>
</dbReference>
<feature type="domain" description="Hypervirulence associated protein TUDOR" evidence="2">
    <location>
        <begin position="52"/>
        <end position="106"/>
    </location>
</feature>
<accession>A0A9P7RYB7</accession>
<feature type="region of interest" description="Disordered" evidence="1">
    <location>
        <begin position="79"/>
        <end position="115"/>
    </location>
</feature>
<dbReference type="Gene3D" id="2.30.30.1060">
    <property type="match status" value="1"/>
</dbReference>
<dbReference type="Proteomes" id="UP001049176">
    <property type="component" value="Chromosome 5"/>
</dbReference>
<protein>
    <recommendedName>
        <fullName evidence="2">Hypervirulence associated protein TUDOR domain-containing protein</fullName>
    </recommendedName>
</protein>
<gene>
    <name evidence="3" type="ORF">E1B28_008337</name>
</gene>
<proteinExistence type="predicted"/>
<evidence type="ECO:0000313" key="3">
    <source>
        <dbReference type="EMBL" id="KAG7091947.1"/>
    </source>
</evidence>
<dbReference type="OrthoDB" id="2138648at2759"/>
<dbReference type="GeneID" id="66077413"/>
<comment type="caution">
    <text evidence="3">The sequence shown here is derived from an EMBL/GenBank/DDBJ whole genome shotgun (WGS) entry which is preliminary data.</text>
</comment>
<reference evidence="3" key="1">
    <citation type="journal article" date="2021" name="Genome Biol. Evol.">
        <title>The assembled and annotated genome of the fairy-ring fungus Marasmius oreades.</title>
        <authorList>
            <person name="Hiltunen M."/>
            <person name="Ament-Velasquez S.L."/>
            <person name="Johannesson H."/>
        </authorList>
    </citation>
    <scope>NUCLEOTIDE SEQUENCE</scope>
    <source>
        <strain evidence="3">03SP1</strain>
    </source>
</reference>
<dbReference type="KEGG" id="more:E1B28_008337"/>
<evidence type="ECO:0000259" key="2">
    <source>
        <dbReference type="Pfam" id="PF11160"/>
    </source>
</evidence>
<sequence length="115" mass="13158">MIRCDVRNEGSWIYKQPRFNNRKISKHLLPANMSPKKQTEVLSKQGESIEVGDHVYTPFRGGRHEGDVEKIVRTAEEAKKENVKNPPKVLFTDQNGKFVSHNPGTLDIVNDQETE</sequence>
<organism evidence="3 4">
    <name type="scientific">Marasmius oreades</name>
    <name type="common">fairy-ring Marasmius</name>
    <dbReference type="NCBI Taxonomy" id="181124"/>
    <lineage>
        <taxon>Eukaryota</taxon>
        <taxon>Fungi</taxon>
        <taxon>Dikarya</taxon>
        <taxon>Basidiomycota</taxon>
        <taxon>Agaricomycotina</taxon>
        <taxon>Agaricomycetes</taxon>
        <taxon>Agaricomycetidae</taxon>
        <taxon>Agaricales</taxon>
        <taxon>Marasmiineae</taxon>
        <taxon>Marasmiaceae</taxon>
        <taxon>Marasmius</taxon>
    </lineage>
</organism>
<name>A0A9P7RYB7_9AGAR</name>
<evidence type="ECO:0000313" key="4">
    <source>
        <dbReference type="Proteomes" id="UP001049176"/>
    </source>
</evidence>
<keyword evidence="4" id="KW-1185">Reference proteome</keyword>
<dbReference type="AlphaFoldDB" id="A0A9P7RYB7"/>
<evidence type="ECO:0000256" key="1">
    <source>
        <dbReference type="SAM" id="MobiDB-lite"/>
    </source>
</evidence>
<dbReference type="Pfam" id="PF11160">
    <property type="entry name" value="Hva1_TUDOR"/>
    <property type="match status" value="1"/>
</dbReference>
<dbReference type="EMBL" id="CM032185">
    <property type="protein sequence ID" value="KAG7091947.1"/>
    <property type="molecule type" value="Genomic_DNA"/>
</dbReference>